<evidence type="ECO:0000313" key="1">
    <source>
        <dbReference type="EMBL" id="KAH9773590.1"/>
    </source>
</evidence>
<protein>
    <submittedName>
        <fullName evidence="1">5-formyltetrahydrofolate cyclo-ligase</fullName>
    </submittedName>
</protein>
<proteinExistence type="predicted"/>
<comment type="caution">
    <text evidence="1">The sequence shown here is derived from an EMBL/GenBank/DDBJ whole genome shotgun (WGS) entry which is preliminary data.</text>
</comment>
<reference evidence="2" key="1">
    <citation type="journal article" date="2023" name="Hortic. Res.">
        <title>A chromosome-level phased genome enabling allele-level studies in sweet orange: a case study on citrus Huanglongbing tolerance.</title>
        <authorList>
            <person name="Wu B."/>
            <person name="Yu Q."/>
            <person name="Deng Z."/>
            <person name="Duan Y."/>
            <person name="Luo F."/>
            <person name="Gmitter F. Jr."/>
        </authorList>
    </citation>
    <scope>NUCLEOTIDE SEQUENCE [LARGE SCALE GENOMIC DNA]</scope>
    <source>
        <strain evidence="2">cv. Valencia</strain>
    </source>
</reference>
<sequence>MSAIASSQNCSGQSMFRHCKTTARLIRNAKEIAPVTHLPTTPLSAVSSNVRTNIVMNNNVVDPHQLEAIFQKKRSLRSKIRKDLKNMDPIQRSQEDTAVQDIVLESSWFKASRNICAYISCASLREVDTSRIVSEILSNQTDGNGQMRKKLYVPRVEDKNSNMRMLKISAVKDLVANSMNILEPSLLDSDGNQCEDALQSYMAMAVCCKTKIRYRKSICVMQASEPVDLLILPGLAFDRSGGRLGRGGGYYDVFLKKYQKLAQEQKWKQPLLGKFSLLYKIAPAELVDEESIPVTPYDVPVDALVSPRGFIPISPVAIERKSGQLVHGEGMQLPSSVISDQQHCDIEAA</sequence>
<gene>
    <name evidence="1" type="ORF">KPL71_013371</name>
</gene>
<accession>A0ACB8LKN7</accession>
<organism evidence="1 2">
    <name type="scientific">Citrus sinensis</name>
    <name type="common">Sweet orange</name>
    <name type="synonym">Citrus aurantium var. sinensis</name>
    <dbReference type="NCBI Taxonomy" id="2711"/>
    <lineage>
        <taxon>Eukaryota</taxon>
        <taxon>Viridiplantae</taxon>
        <taxon>Streptophyta</taxon>
        <taxon>Embryophyta</taxon>
        <taxon>Tracheophyta</taxon>
        <taxon>Spermatophyta</taxon>
        <taxon>Magnoliopsida</taxon>
        <taxon>eudicotyledons</taxon>
        <taxon>Gunneridae</taxon>
        <taxon>Pentapetalae</taxon>
        <taxon>rosids</taxon>
        <taxon>malvids</taxon>
        <taxon>Sapindales</taxon>
        <taxon>Rutaceae</taxon>
        <taxon>Aurantioideae</taxon>
        <taxon>Citrus</taxon>
    </lineage>
</organism>
<evidence type="ECO:0000313" key="2">
    <source>
        <dbReference type="Proteomes" id="UP000829398"/>
    </source>
</evidence>
<dbReference type="Proteomes" id="UP000829398">
    <property type="component" value="Chromosome 4"/>
</dbReference>
<name>A0ACB8LKN7_CITSI</name>
<dbReference type="EMBL" id="CM039173">
    <property type="protein sequence ID" value="KAH9773590.1"/>
    <property type="molecule type" value="Genomic_DNA"/>
</dbReference>
<keyword evidence="2" id="KW-1185">Reference proteome</keyword>